<protein>
    <submittedName>
        <fullName evidence="2">Uncharacterized protein</fullName>
    </submittedName>
</protein>
<dbReference type="Proteomes" id="UP000335636">
    <property type="component" value="Unassembled WGS sequence"/>
</dbReference>
<accession>A0A5E4DCZ6</accession>
<comment type="caution">
    <text evidence="2">The sequence shown here is derived from an EMBL/GenBank/DDBJ whole genome shotgun (WGS) entry which is preliminary data.</text>
</comment>
<feature type="non-terminal residue" evidence="2">
    <location>
        <position position="116"/>
    </location>
</feature>
<gene>
    <name evidence="2" type="ORF">MONAX_5E019443</name>
</gene>
<dbReference type="EMBL" id="CABDUW010009910">
    <property type="protein sequence ID" value="VTJ91620.1"/>
    <property type="molecule type" value="Genomic_DNA"/>
</dbReference>
<evidence type="ECO:0000313" key="3">
    <source>
        <dbReference type="Proteomes" id="UP000335636"/>
    </source>
</evidence>
<feature type="region of interest" description="Disordered" evidence="1">
    <location>
        <begin position="1"/>
        <end position="39"/>
    </location>
</feature>
<sequence length="116" mass="12016">MGPSLGPGEIGEVEGEEQARPPGLPSKADGGLWEVPHEAGQGAPLLGASVGVPWAGRTDWPVLPELDLQDLCTEGLESAELDGLWTSTCVFVSLFLLSVSYGATITLFKVGPGAWA</sequence>
<organism evidence="2 3">
    <name type="scientific">Marmota monax</name>
    <name type="common">Woodchuck</name>
    <dbReference type="NCBI Taxonomy" id="9995"/>
    <lineage>
        <taxon>Eukaryota</taxon>
        <taxon>Metazoa</taxon>
        <taxon>Chordata</taxon>
        <taxon>Craniata</taxon>
        <taxon>Vertebrata</taxon>
        <taxon>Euteleostomi</taxon>
        <taxon>Mammalia</taxon>
        <taxon>Eutheria</taxon>
        <taxon>Euarchontoglires</taxon>
        <taxon>Glires</taxon>
        <taxon>Rodentia</taxon>
        <taxon>Sciuromorpha</taxon>
        <taxon>Sciuridae</taxon>
        <taxon>Xerinae</taxon>
        <taxon>Marmotini</taxon>
        <taxon>Marmota</taxon>
    </lineage>
</organism>
<proteinExistence type="predicted"/>
<evidence type="ECO:0000256" key="1">
    <source>
        <dbReference type="SAM" id="MobiDB-lite"/>
    </source>
</evidence>
<keyword evidence="3" id="KW-1185">Reference proteome</keyword>
<dbReference type="AlphaFoldDB" id="A0A5E4DCZ6"/>
<name>A0A5E4DCZ6_MARMO</name>
<reference evidence="2" key="1">
    <citation type="submission" date="2019-04" db="EMBL/GenBank/DDBJ databases">
        <authorList>
            <person name="Alioto T."/>
            <person name="Alioto T."/>
        </authorList>
    </citation>
    <scope>NUCLEOTIDE SEQUENCE [LARGE SCALE GENOMIC DNA]</scope>
</reference>
<evidence type="ECO:0000313" key="2">
    <source>
        <dbReference type="EMBL" id="VTJ91620.1"/>
    </source>
</evidence>